<dbReference type="GO" id="GO:0006826">
    <property type="term" value="P:iron ion transport"/>
    <property type="evidence" value="ECO:0007669"/>
    <property type="project" value="UniProtKB-KW"/>
</dbReference>
<evidence type="ECO:0000256" key="1">
    <source>
        <dbReference type="ARBA" id="ARBA00004571"/>
    </source>
</evidence>
<keyword evidence="3" id="KW-0410">Iron transport</keyword>
<keyword evidence="6" id="KW-0406">Ion transport</keyword>
<dbReference type="InterPro" id="IPR039426">
    <property type="entry name" value="TonB-dep_rcpt-like"/>
</dbReference>
<proteinExistence type="predicted"/>
<keyword evidence="8" id="KW-0472">Membrane</keyword>
<evidence type="ECO:0000313" key="12">
    <source>
        <dbReference type="EMBL" id="SVA08381.1"/>
    </source>
</evidence>
<evidence type="ECO:0000259" key="11">
    <source>
        <dbReference type="Pfam" id="PF07715"/>
    </source>
</evidence>
<keyword evidence="2" id="KW-0813">Transport</keyword>
<dbReference type="PROSITE" id="PS52016">
    <property type="entry name" value="TONB_DEPENDENT_REC_3"/>
    <property type="match status" value="1"/>
</dbReference>
<dbReference type="InterPro" id="IPR008969">
    <property type="entry name" value="CarboxyPept-like_regulatory"/>
</dbReference>
<dbReference type="Pfam" id="PF07715">
    <property type="entry name" value="Plug"/>
    <property type="match status" value="1"/>
</dbReference>
<evidence type="ECO:0000256" key="4">
    <source>
        <dbReference type="ARBA" id="ARBA00022692"/>
    </source>
</evidence>
<keyword evidence="4" id="KW-0812">Transmembrane</keyword>
<dbReference type="InterPro" id="IPR012910">
    <property type="entry name" value="Plug_dom"/>
</dbReference>
<sequence length="774" mass="88305">MNCKTFTFNLFFFTTILFAQISGIVTDSISGKPIENVNITDGDLGAITNSMGEFFIDVSIDTELEFSHIAFQSIFQSAHEGMSVKLIPAVIESDQIIVRAGLSDEAVQNAVTSIHVFTDDQIRESGADNFQILTDQVPNLNWAGGTSRPRYFQIRGIGERSHYFGEGPPNFSVGFVIDDMDFSGLGMIGHLYDLDQIEIFRGPQSSVYGANALAGLISLKSKDPIEKSEMGVSASTGSDSHFGINNFFNLKAIDGLNIRVSGSYNYIDGFRENISQNISNTNKREEMFSRMKLNFNPSQKINLLATFIYSEFDNGYDAWSPNNNTDFKTYSDDNGIDSQTSYGYSLRTSFDGYYNFTLITSFTKTDLVHSYDSDWGDSLYWATNHDWNPESFPDIYYLYKYFDQNNKSRSNITHELRSSFGSILFGLYFKNLNEKDKAMGWLFDGFATDATSDFKFKTIAGYSQIRFNFSSSLNFKANIRIEHSQYDYNGTSQGYNENWEKIFLDSVQFDNNDRMVGFRGAFTYYKNVSTRYYSSFSQGYKSGGINQQPYLTDSSRPYDPEFIQSFEFGLKQKTNTNKTNFTFFFSNRINQQVSVSSQQEEGNPNSFLFYIGNSGSGKNSGIELEYSQNILKSLSYDVTIGVLNTWVDKFAYITVNGEEYGGARDASMAPRLMGSFGFHYSILDFYLFTNTTYKSEYYFSDSHNNKSEPYSLTNITIGKSFRQFDVKFWVRNIFDKRYAVRGFYFGLIPPEYNNELWLSYGDPRQLGLTIDYNF</sequence>
<dbReference type="InterPro" id="IPR036942">
    <property type="entry name" value="Beta-barrel_TonB_sf"/>
</dbReference>
<evidence type="ECO:0000256" key="9">
    <source>
        <dbReference type="ARBA" id="ARBA00023237"/>
    </source>
</evidence>
<dbReference type="PANTHER" id="PTHR32552">
    <property type="entry name" value="FERRICHROME IRON RECEPTOR-RELATED"/>
    <property type="match status" value="1"/>
</dbReference>
<dbReference type="InterPro" id="IPR000531">
    <property type="entry name" value="Beta-barrel_TonB"/>
</dbReference>
<feature type="domain" description="TonB-dependent receptor plug" evidence="11">
    <location>
        <begin position="108"/>
        <end position="215"/>
    </location>
</feature>
<evidence type="ECO:0000259" key="10">
    <source>
        <dbReference type="Pfam" id="PF00593"/>
    </source>
</evidence>
<evidence type="ECO:0000256" key="7">
    <source>
        <dbReference type="ARBA" id="ARBA00023077"/>
    </source>
</evidence>
<dbReference type="SUPFAM" id="SSF49464">
    <property type="entry name" value="Carboxypeptidase regulatory domain-like"/>
    <property type="match status" value="1"/>
</dbReference>
<evidence type="ECO:0000256" key="3">
    <source>
        <dbReference type="ARBA" id="ARBA00022496"/>
    </source>
</evidence>
<dbReference type="GO" id="GO:0009279">
    <property type="term" value="C:cell outer membrane"/>
    <property type="evidence" value="ECO:0007669"/>
    <property type="project" value="UniProtKB-SubCell"/>
</dbReference>
<dbReference type="SUPFAM" id="SSF56935">
    <property type="entry name" value="Porins"/>
    <property type="match status" value="1"/>
</dbReference>
<dbReference type="AlphaFoldDB" id="A0A381SYM3"/>
<keyword evidence="9" id="KW-0998">Cell outer membrane</keyword>
<accession>A0A381SYM3</accession>
<evidence type="ECO:0000256" key="8">
    <source>
        <dbReference type="ARBA" id="ARBA00023136"/>
    </source>
</evidence>
<organism evidence="12">
    <name type="scientific">marine metagenome</name>
    <dbReference type="NCBI Taxonomy" id="408172"/>
    <lineage>
        <taxon>unclassified sequences</taxon>
        <taxon>metagenomes</taxon>
        <taxon>ecological metagenomes</taxon>
    </lineage>
</organism>
<gene>
    <name evidence="12" type="ORF">METZ01_LOCUS61235</name>
</gene>
<reference evidence="12" key="1">
    <citation type="submission" date="2018-05" db="EMBL/GenBank/DDBJ databases">
        <authorList>
            <person name="Lanie J.A."/>
            <person name="Ng W.-L."/>
            <person name="Kazmierczak K.M."/>
            <person name="Andrzejewski T.M."/>
            <person name="Davidsen T.M."/>
            <person name="Wayne K.J."/>
            <person name="Tettelin H."/>
            <person name="Glass J.I."/>
            <person name="Rusch D."/>
            <person name="Podicherti R."/>
            <person name="Tsui H.-C.T."/>
            <person name="Winkler M.E."/>
        </authorList>
    </citation>
    <scope>NUCLEOTIDE SEQUENCE</scope>
</reference>
<keyword evidence="5" id="KW-0408">Iron</keyword>
<protein>
    <recommendedName>
        <fullName evidence="13">TonB-dependent receptor plug domain-containing protein</fullName>
    </recommendedName>
</protein>
<dbReference type="Gene3D" id="2.40.170.20">
    <property type="entry name" value="TonB-dependent receptor, beta-barrel domain"/>
    <property type="match status" value="1"/>
</dbReference>
<keyword evidence="7" id="KW-0798">TonB box</keyword>
<evidence type="ECO:0000256" key="6">
    <source>
        <dbReference type="ARBA" id="ARBA00023065"/>
    </source>
</evidence>
<name>A0A381SYM3_9ZZZZ</name>
<evidence type="ECO:0000256" key="2">
    <source>
        <dbReference type="ARBA" id="ARBA00022448"/>
    </source>
</evidence>
<evidence type="ECO:0000256" key="5">
    <source>
        <dbReference type="ARBA" id="ARBA00023004"/>
    </source>
</evidence>
<dbReference type="PANTHER" id="PTHR32552:SF81">
    <property type="entry name" value="TONB-DEPENDENT OUTER MEMBRANE RECEPTOR"/>
    <property type="match status" value="1"/>
</dbReference>
<evidence type="ECO:0008006" key="13">
    <source>
        <dbReference type="Google" id="ProtNLM"/>
    </source>
</evidence>
<dbReference type="Pfam" id="PF00593">
    <property type="entry name" value="TonB_dep_Rec_b-barrel"/>
    <property type="match status" value="1"/>
</dbReference>
<comment type="subcellular location">
    <subcellularLocation>
        <location evidence="1">Cell outer membrane</location>
        <topology evidence="1">Multi-pass membrane protein</topology>
    </subcellularLocation>
</comment>
<feature type="domain" description="TonB-dependent receptor-like beta-barrel" evidence="10">
    <location>
        <begin position="312"/>
        <end position="733"/>
    </location>
</feature>
<dbReference type="EMBL" id="UINC01003680">
    <property type="protein sequence ID" value="SVA08381.1"/>
    <property type="molecule type" value="Genomic_DNA"/>
</dbReference>